<evidence type="ECO:0000259" key="6">
    <source>
        <dbReference type="PROSITE" id="PS51764"/>
    </source>
</evidence>
<dbReference type="EMBL" id="BAAAKJ010000076">
    <property type="protein sequence ID" value="GAA1388948.1"/>
    <property type="molecule type" value="Genomic_DNA"/>
</dbReference>
<evidence type="ECO:0000313" key="8">
    <source>
        <dbReference type="Proteomes" id="UP001499863"/>
    </source>
</evidence>
<dbReference type="PROSITE" id="PS51764">
    <property type="entry name" value="GH26"/>
    <property type="match status" value="1"/>
</dbReference>
<dbReference type="SUPFAM" id="SSF51445">
    <property type="entry name" value="(Trans)glycosidases"/>
    <property type="match status" value="1"/>
</dbReference>
<feature type="active site" description="Proton donor" evidence="4">
    <location>
        <position position="192"/>
    </location>
</feature>
<dbReference type="Gene3D" id="3.20.20.80">
    <property type="entry name" value="Glycosidases"/>
    <property type="match status" value="1"/>
</dbReference>
<sequence>MSLPTRTPGAGRRARAALFRALAAALLVLPLAACDLLGEKPLGPAAAAGPDAPSAGAAAGGTASTAPAAPTRTATPDAALPYDVRPLLKPAKKYLGVAVDGAPASMAGVDEFAGKIGKRPNIVEYYSGWGDEYDVQGVTNAWQGGALPFIAWEPYKTPLADIAAGKHDDYVKRYAAAVRNTNVPVAISFAHEFNGTWYDWGTKNATAAEFVAAYQHLHDVFTQLGVGQVIWVWSPNSINPVPTVALKPYYPGDTYVDWVGIVAYYTHLEAGTFDTLYAPTLNQIRAFTDKPWIIAETGSEPGTRKVSDIYNLAANVIKRPDCLGFIWFNLNKEVDWRIESDPQSQNAFKQAVSDGRYGFDVKSP</sequence>
<keyword evidence="3 4" id="KW-0326">Glycosidase</keyword>
<evidence type="ECO:0000256" key="3">
    <source>
        <dbReference type="ARBA" id="ARBA00023295"/>
    </source>
</evidence>
<reference evidence="8" key="1">
    <citation type="journal article" date="2019" name="Int. J. Syst. Evol. Microbiol.">
        <title>The Global Catalogue of Microorganisms (GCM) 10K type strain sequencing project: providing services to taxonomists for standard genome sequencing and annotation.</title>
        <authorList>
            <consortium name="The Broad Institute Genomics Platform"/>
            <consortium name="The Broad Institute Genome Sequencing Center for Infectious Disease"/>
            <person name="Wu L."/>
            <person name="Ma J."/>
        </authorList>
    </citation>
    <scope>NUCLEOTIDE SEQUENCE [LARGE SCALE GENOMIC DNA]</scope>
    <source>
        <strain evidence="8">JCM 12393</strain>
    </source>
</reference>
<accession>A0ABP4IJJ7</accession>
<protein>
    <recommendedName>
        <fullName evidence="6">GH26 domain-containing protein</fullName>
    </recommendedName>
</protein>
<feature type="region of interest" description="Disordered" evidence="5">
    <location>
        <begin position="45"/>
        <end position="77"/>
    </location>
</feature>
<proteinExistence type="inferred from homology"/>
<evidence type="ECO:0000256" key="5">
    <source>
        <dbReference type="SAM" id="MobiDB-lite"/>
    </source>
</evidence>
<organism evidence="7 8">
    <name type="scientific">Kitasatospora putterlickiae</name>
    <dbReference type="NCBI Taxonomy" id="221725"/>
    <lineage>
        <taxon>Bacteria</taxon>
        <taxon>Bacillati</taxon>
        <taxon>Actinomycetota</taxon>
        <taxon>Actinomycetes</taxon>
        <taxon>Kitasatosporales</taxon>
        <taxon>Streptomycetaceae</taxon>
        <taxon>Kitasatospora</taxon>
    </lineage>
</organism>
<dbReference type="Proteomes" id="UP001499863">
    <property type="component" value="Unassembled WGS sequence"/>
</dbReference>
<dbReference type="RefSeq" id="WP_344330325.1">
    <property type="nucleotide sequence ID" value="NZ_BAAAKJ010000076.1"/>
</dbReference>
<evidence type="ECO:0000256" key="4">
    <source>
        <dbReference type="PROSITE-ProRule" id="PRU01100"/>
    </source>
</evidence>
<gene>
    <name evidence="7" type="ORF">GCM10009639_16040</name>
</gene>
<evidence type="ECO:0000313" key="7">
    <source>
        <dbReference type="EMBL" id="GAA1388948.1"/>
    </source>
</evidence>
<feature type="domain" description="GH26" evidence="6">
    <location>
        <begin position="75"/>
        <end position="361"/>
    </location>
</feature>
<evidence type="ECO:0000256" key="2">
    <source>
        <dbReference type="ARBA" id="ARBA00022801"/>
    </source>
</evidence>
<evidence type="ECO:0000256" key="1">
    <source>
        <dbReference type="ARBA" id="ARBA00007754"/>
    </source>
</evidence>
<dbReference type="PANTHER" id="PTHR40079">
    <property type="entry name" value="MANNAN ENDO-1,4-BETA-MANNOSIDASE E-RELATED"/>
    <property type="match status" value="1"/>
</dbReference>
<keyword evidence="8" id="KW-1185">Reference proteome</keyword>
<dbReference type="InterPro" id="IPR017853">
    <property type="entry name" value="GH"/>
</dbReference>
<feature type="active site" description="Nucleophile" evidence="4">
    <location>
        <position position="296"/>
    </location>
</feature>
<name>A0ABP4IJJ7_9ACTN</name>
<dbReference type="InterPro" id="IPR022790">
    <property type="entry name" value="GH26_dom"/>
</dbReference>
<comment type="similarity">
    <text evidence="1 4">Belongs to the glycosyl hydrolase 26 family.</text>
</comment>
<keyword evidence="2 4" id="KW-0378">Hydrolase</keyword>
<dbReference type="InterPro" id="IPR000805">
    <property type="entry name" value="Glyco_hydro_26"/>
</dbReference>
<dbReference type="Pfam" id="PF02156">
    <property type="entry name" value="Glyco_hydro_26"/>
    <property type="match status" value="1"/>
</dbReference>
<dbReference type="PANTHER" id="PTHR40079:SF4">
    <property type="entry name" value="GH26 DOMAIN-CONTAINING PROTEIN-RELATED"/>
    <property type="match status" value="1"/>
</dbReference>
<comment type="caution">
    <text evidence="7">The sequence shown here is derived from an EMBL/GenBank/DDBJ whole genome shotgun (WGS) entry which is preliminary data.</text>
</comment>